<accession>A0A9P1D9P8</accession>
<reference evidence="2" key="2">
    <citation type="submission" date="2024-04" db="EMBL/GenBank/DDBJ databases">
        <authorList>
            <person name="Chen Y."/>
            <person name="Shah S."/>
            <person name="Dougan E. K."/>
            <person name="Thang M."/>
            <person name="Chan C."/>
        </authorList>
    </citation>
    <scope>NUCLEOTIDE SEQUENCE [LARGE SCALE GENOMIC DNA]</scope>
</reference>
<organism evidence="1">
    <name type="scientific">Cladocopium goreaui</name>
    <dbReference type="NCBI Taxonomy" id="2562237"/>
    <lineage>
        <taxon>Eukaryota</taxon>
        <taxon>Sar</taxon>
        <taxon>Alveolata</taxon>
        <taxon>Dinophyceae</taxon>
        <taxon>Suessiales</taxon>
        <taxon>Symbiodiniaceae</taxon>
        <taxon>Cladocopium</taxon>
    </lineage>
</organism>
<dbReference type="AlphaFoldDB" id="A0A9P1D9P8"/>
<name>A0A9P1D9P8_9DINO</name>
<evidence type="ECO:0000313" key="3">
    <source>
        <dbReference type="EMBL" id="CAL4793648.1"/>
    </source>
</evidence>
<comment type="caution">
    <text evidence="1">The sequence shown here is derived from an EMBL/GenBank/DDBJ whole genome shotgun (WGS) entry which is preliminary data.</text>
</comment>
<evidence type="ECO:0000313" key="4">
    <source>
        <dbReference type="Proteomes" id="UP001152797"/>
    </source>
</evidence>
<keyword evidence="4" id="KW-1185">Reference proteome</keyword>
<sequence>MADLDAKATTLVLRSTSKLTYDGVLLMLSKICQGPFYNYVYLPWPKLAVVNFTSPEVCRAACRIMTILSKMETSGIRYVKQAAIQGLAENLSIFLAKSGYQSMMDPGAPRVFTKNGTPLPLSLAANIYSQAVPVQLQLEPYVSNASERYGTLLSSRVARGVFFL</sequence>
<dbReference type="EMBL" id="CAMXCT020003802">
    <property type="protein sequence ID" value="CAL1159711.1"/>
    <property type="molecule type" value="Genomic_DNA"/>
</dbReference>
<evidence type="ECO:0000313" key="1">
    <source>
        <dbReference type="EMBL" id="CAI4006336.1"/>
    </source>
</evidence>
<gene>
    <name evidence="1" type="ORF">C1SCF055_LOCUS31981</name>
</gene>
<dbReference type="OrthoDB" id="447033at2759"/>
<evidence type="ECO:0000313" key="2">
    <source>
        <dbReference type="EMBL" id="CAL1159711.1"/>
    </source>
</evidence>
<protein>
    <submittedName>
        <fullName evidence="3">SEC14 cytosolic factor</fullName>
    </submittedName>
</protein>
<dbReference type="EMBL" id="CAMXCT030003802">
    <property type="protein sequence ID" value="CAL4793648.1"/>
    <property type="molecule type" value="Genomic_DNA"/>
</dbReference>
<reference evidence="1" key="1">
    <citation type="submission" date="2022-10" db="EMBL/GenBank/DDBJ databases">
        <authorList>
            <person name="Chen Y."/>
            <person name="Dougan E. K."/>
            <person name="Chan C."/>
            <person name="Rhodes N."/>
            <person name="Thang M."/>
        </authorList>
    </citation>
    <scope>NUCLEOTIDE SEQUENCE</scope>
</reference>
<proteinExistence type="predicted"/>
<dbReference type="EMBL" id="CAMXCT010003802">
    <property type="protein sequence ID" value="CAI4006336.1"/>
    <property type="molecule type" value="Genomic_DNA"/>
</dbReference>
<dbReference type="Proteomes" id="UP001152797">
    <property type="component" value="Unassembled WGS sequence"/>
</dbReference>